<dbReference type="PANTHER" id="PTHR39199:SF1">
    <property type="entry name" value="BLR5128 PROTEIN"/>
    <property type="match status" value="1"/>
</dbReference>
<gene>
    <name evidence="2" type="ORF">IHV77_05070</name>
</gene>
<sequence>MTNPINDLDVLLASMEPYLNEGVYYFATLKPEQHLPLSALIATIREKEGLSVVVTEETAKSYHLDAQFKAAWITLTIHSDLAAVGLTAAFAKALGKAKISCNVVAGNFHDHIFVPYEQAELAMATLRELQRVSAENQQK</sequence>
<feature type="domain" description="DUF2241" evidence="1">
    <location>
        <begin position="5"/>
        <end position="70"/>
    </location>
</feature>
<proteinExistence type="predicted"/>
<dbReference type="Gene3D" id="3.30.2130.10">
    <property type="entry name" value="VC0802-like"/>
    <property type="match status" value="1"/>
</dbReference>
<dbReference type="PANTHER" id="PTHR39199">
    <property type="entry name" value="BLR5128 PROTEIN"/>
    <property type="match status" value="1"/>
</dbReference>
<dbReference type="SUPFAM" id="SSF55021">
    <property type="entry name" value="ACT-like"/>
    <property type="match status" value="2"/>
</dbReference>
<dbReference type="InterPro" id="IPR045865">
    <property type="entry name" value="ACT-like_dom_sf"/>
</dbReference>
<protein>
    <submittedName>
        <fullName evidence="2">ACT domain-containing protein</fullName>
    </submittedName>
</protein>
<evidence type="ECO:0000313" key="2">
    <source>
        <dbReference type="EMBL" id="QPB43455.1"/>
    </source>
</evidence>
<evidence type="ECO:0000313" key="3">
    <source>
        <dbReference type="Proteomes" id="UP000663069"/>
    </source>
</evidence>
<dbReference type="Proteomes" id="UP000663069">
    <property type="component" value="Chromosome"/>
</dbReference>
<keyword evidence="3" id="KW-1185">Reference proteome</keyword>
<reference evidence="2 3" key="1">
    <citation type="submission" date="2020-10" db="EMBL/GenBank/DDBJ databases">
        <title>Genome Sequencing of Rodentibacter spp. strain DSM111151.</title>
        <authorList>
            <person name="Benga L."/>
            <person name="Lautwein T."/>
        </authorList>
    </citation>
    <scope>NUCLEOTIDE SEQUENCE [LARGE SCALE GENOMIC DNA]</scope>
    <source>
        <strain evidence="2 3">DSM 111151</strain>
    </source>
</reference>
<evidence type="ECO:0000259" key="1">
    <source>
        <dbReference type="Pfam" id="PF10000"/>
    </source>
</evidence>
<dbReference type="Pfam" id="PF10000">
    <property type="entry name" value="ACT_3"/>
    <property type="match status" value="1"/>
</dbReference>
<name>A0ABX6V1N0_9PAST</name>
<dbReference type="EMBL" id="CP063056">
    <property type="protein sequence ID" value="QPB43455.1"/>
    <property type="molecule type" value="Genomic_DNA"/>
</dbReference>
<dbReference type="InterPro" id="IPR018717">
    <property type="entry name" value="DUF2241"/>
</dbReference>
<accession>A0ABX6V1N0</accession>
<organism evidence="2 3">
    <name type="scientific">Rodentibacter haemolyticus</name>
    <dbReference type="NCBI Taxonomy" id="2778911"/>
    <lineage>
        <taxon>Bacteria</taxon>
        <taxon>Pseudomonadati</taxon>
        <taxon>Pseudomonadota</taxon>
        <taxon>Gammaproteobacteria</taxon>
        <taxon>Pasteurellales</taxon>
        <taxon>Pasteurellaceae</taxon>
        <taxon>Rodentibacter</taxon>
    </lineage>
</organism>
<dbReference type="RefSeq" id="WP_194813012.1">
    <property type="nucleotide sequence ID" value="NZ_CP063056.1"/>
</dbReference>